<dbReference type="InterPro" id="IPR003594">
    <property type="entry name" value="HATPase_dom"/>
</dbReference>
<feature type="transmembrane region" description="Helical" evidence="1">
    <location>
        <begin position="311"/>
        <end position="329"/>
    </location>
</feature>
<dbReference type="GO" id="GO:0016020">
    <property type="term" value="C:membrane"/>
    <property type="evidence" value="ECO:0007669"/>
    <property type="project" value="InterPro"/>
</dbReference>
<dbReference type="InterPro" id="IPR036890">
    <property type="entry name" value="HATPase_C_sf"/>
</dbReference>
<proteinExistence type="predicted"/>
<keyword evidence="1" id="KW-0472">Membrane</keyword>
<evidence type="ECO:0000259" key="2">
    <source>
        <dbReference type="Pfam" id="PF02518"/>
    </source>
</evidence>
<dbReference type="Pfam" id="PF02518">
    <property type="entry name" value="HATPase_c"/>
    <property type="match status" value="1"/>
</dbReference>
<evidence type="ECO:0000313" key="5">
    <source>
        <dbReference type="Proteomes" id="UP000612456"/>
    </source>
</evidence>
<organism evidence="4 5">
    <name type="scientific">Paenibacillus nasutitermitis</name>
    <dbReference type="NCBI Taxonomy" id="1652958"/>
    <lineage>
        <taxon>Bacteria</taxon>
        <taxon>Bacillati</taxon>
        <taxon>Bacillota</taxon>
        <taxon>Bacilli</taxon>
        <taxon>Bacillales</taxon>
        <taxon>Paenibacillaceae</taxon>
        <taxon>Paenibacillus</taxon>
    </lineage>
</organism>
<dbReference type="AlphaFoldDB" id="A0A916YMI1"/>
<dbReference type="InterPro" id="IPR010559">
    <property type="entry name" value="Sig_transdc_His_kin_internal"/>
</dbReference>
<evidence type="ECO:0008006" key="6">
    <source>
        <dbReference type="Google" id="ProtNLM"/>
    </source>
</evidence>
<dbReference type="Gene3D" id="6.10.340.10">
    <property type="match status" value="1"/>
</dbReference>
<reference evidence="4" key="2">
    <citation type="submission" date="2020-09" db="EMBL/GenBank/DDBJ databases">
        <authorList>
            <person name="Sun Q."/>
            <person name="Zhou Y."/>
        </authorList>
    </citation>
    <scope>NUCLEOTIDE SEQUENCE</scope>
    <source>
        <strain evidence="4">CGMCC 1.15178</strain>
    </source>
</reference>
<dbReference type="GO" id="GO:0000155">
    <property type="term" value="F:phosphorelay sensor kinase activity"/>
    <property type="evidence" value="ECO:0007669"/>
    <property type="project" value="InterPro"/>
</dbReference>
<dbReference type="PANTHER" id="PTHR34220:SF7">
    <property type="entry name" value="SENSOR HISTIDINE KINASE YPDA"/>
    <property type="match status" value="1"/>
</dbReference>
<feature type="transmembrane region" description="Helical" evidence="1">
    <location>
        <begin position="21"/>
        <end position="40"/>
    </location>
</feature>
<keyword evidence="1" id="KW-1133">Transmembrane helix</keyword>
<protein>
    <recommendedName>
        <fullName evidence="6">Two-component system, sensor histidine kinase YesM</fullName>
    </recommendedName>
</protein>
<evidence type="ECO:0000259" key="3">
    <source>
        <dbReference type="Pfam" id="PF06580"/>
    </source>
</evidence>
<evidence type="ECO:0000313" key="4">
    <source>
        <dbReference type="EMBL" id="GGD50953.1"/>
    </source>
</evidence>
<name>A0A916YMI1_9BACL</name>
<dbReference type="InterPro" id="IPR050640">
    <property type="entry name" value="Bact_2-comp_sensor_kinase"/>
</dbReference>
<dbReference type="Pfam" id="PF06580">
    <property type="entry name" value="His_kinase"/>
    <property type="match status" value="1"/>
</dbReference>
<keyword evidence="1" id="KW-0812">Transmembrane</keyword>
<keyword evidence="5" id="KW-1185">Reference proteome</keyword>
<accession>A0A916YMI1</accession>
<reference evidence="4" key="1">
    <citation type="journal article" date="2014" name="Int. J. Syst. Evol. Microbiol.">
        <title>Complete genome sequence of Corynebacterium casei LMG S-19264T (=DSM 44701T), isolated from a smear-ripened cheese.</title>
        <authorList>
            <consortium name="US DOE Joint Genome Institute (JGI-PGF)"/>
            <person name="Walter F."/>
            <person name="Albersmeier A."/>
            <person name="Kalinowski J."/>
            <person name="Ruckert C."/>
        </authorList>
    </citation>
    <scope>NUCLEOTIDE SEQUENCE</scope>
    <source>
        <strain evidence="4">CGMCC 1.15178</strain>
    </source>
</reference>
<dbReference type="PANTHER" id="PTHR34220">
    <property type="entry name" value="SENSOR HISTIDINE KINASE YPDA"/>
    <property type="match status" value="1"/>
</dbReference>
<feature type="domain" description="Histidine kinase/HSP90-like ATPase" evidence="2">
    <location>
        <begin position="491"/>
        <end position="593"/>
    </location>
</feature>
<dbReference type="EMBL" id="BMHP01000001">
    <property type="protein sequence ID" value="GGD50953.1"/>
    <property type="molecule type" value="Genomic_DNA"/>
</dbReference>
<evidence type="ECO:0000256" key="1">
    <source>
        <dbReference type="SAM" id="Phobius"/>
    </source>
</evidence>
<dbReference type="Gene3D" id="3.30.565.10">
    <property type="entry name" value="Histidine kinase-like ATPase, C-terminal domain"/>
    <property type="match status" value="1"/>
</dbReference>
<comment type="caution">
    <text evidence="4">The sequence shown here is derived from an EMBL/GenBank/DDBJ whole genome shotgun (WGS) entry which is preliminary data.</text>
</comment>
<feature type="domain" description="Signal transduction histidine kinase internal region" evidence="3">
    <location>
        <begin position="393"/>
        <end position="472"/>
    </location>
</feature>
<gene>
    <name evidence="4" type="ORF">GCM10010911_05600</name>
</gene>
<dbReference type="SUPFAM" id="SSF55874">
    <property type="entry name" value="ATPase domain of HSP90 chaperone/DNA topoisomerase II/histidine kinase"/>
    <property type="match status" value="1"/>
</dbReference>
<sequence>MPIMLKLFDIHTIRGKFILQTMILTVLPMIVLSSLFYYIALNKLRDNANYFAETSLRAANSYLTRTFNDLDELMDVVRVNDTVQQLLSAEVVSEEQYLSNYKIINKITDSIIETKDYIQSYVIYGTGEQKNFRFYRGITTAADPYILESNYVNADKWVNYLKKQPSRTLFHSNSFLFNSFKNNNYFYASKLIHQYVDNYHVIGLLVVVIDKKKFFNDIELLTSSPDSNVMVLDPENVIMDTSHDYRSPLMNEVVHAMSDRQHSGKFTMRYNRVNYSVFYAEEPVSKWKIIHFTESVKLFEKDADSIRNSTIVIFFLMLFLGILLALRFGNMISKPLRKLHKLIKQDGIIQSDNGDFDEKDEVGQIGILYIRLKKQNQFLNDEIVNELIKRNEAEIQALQSQINPHFLYNTLESLNWLAISNKQMLISEIIGALGDFFRIAISKGSTYIPIAKEIDHVHAYMIVQRFRYKDKIELIIEVNEQVMGYYIPKFIFQPIVENCIYHGLKPTNVKGTIMLTGDRVGDSLEFQITDDGIGMSEEQLTELRAALDVDSWDQAYGLRNVHRRLKLQFGDLYGIRIVSQPGQFTSVIITIPILTENEVTTRYGKSSRSG</sequence>
<dbReference type="Proteomes" id="UP000612456">
    <property type="component" value="Unassembled WGS sequence"/>
</dbReference>